<dbReference type="RefSeq" id="WP_076929412.1">
    <property type="nucleotide sequence ID" value="NZ_LT605205.1"/>
</dbReference>
<reference evidence="4 5" key="1">
    <citation type="submission" date="2016-08" db="EMBL/GenBank/DDBJ databases">
        <authorList>
            <person name="Seilhamer J.J."/>
        </authorList>
    </citation>
    <scope>NUCLEOTIDE SEQUENCE [LARGE SCALE GENOMIC DNA]</scope>
    <source>
        <strain evidence="4">M3/6</strain>
    </source>
</reference>
<dbReference type="PANTHER" id="PTHR11845:SF13">
    <property type="entry name" value="5'-DEOXYNUCLEOTIDASE HDDC2"/>
    <property type="match status" value="1"/>
</dbReference>
<organism evidence="4 5">
    <name type="scientific">Proteiniphilum saccharofermentans</name>
    <dbReference type="NCBI Taxonomy" id="1642647"/>
    <lineage>
        <taxon>Bacteria</taxon>
        <taxon>Pseudomonadati</taxon>
        <taxon>Bacteroidota</taxon>
        <taxon>Bacteroidia</taxon>
        <taxon>Bacteroidales</taxon>
        <taxon>Dysgonomonadaceae</taxon>
        <taxon>Proteiniphilum</taxon>
    </lineage>
</organism>
<dbReference type="AlphaFoldDB" id="A0A1R3T8F1"/>
<dbReference type="GO" id="GO:0005737">
    <property type="term" value="C:cytoplasm"/>
    <property type="evidence" value="ECO:0007669"/>
    <property type="project" value="TreeGrafter"/>
</dbReference>
<gene>
    <name evidence="4" type="ORF">PSM36_1039</name>
</gene>
<dbReference type="GO" id="GO:0046872">
    <property type="term" value="F:metal ion binding"/>
    <property type="evidence" value="ECO:0007669"/>
    <property type="project" value="UniProtKB-KW"/>
</dbReference>
<feature type="domain" description="HD" evidence="3">
    <location>
        <begin position="16"/>
        <end position="172"/>
    </location>
</feature>
<dbReference type="Proteomes" id="UP000187464">
    <property type="component" value="Chromosome I"/>
</dbReference>
<dbReference type="GO" id="GO:0002953">
    <property type="term" value="F:5'-deoxynucleotidase activity"/>
    <property type="evidence" value="ECO:0007669"/>
    <property type="project" value="InterPro"/>
</dbReference>
<dbReference type="InterPro" id="IPR039356">
    <property type="entry name" value="YfbR/HDDC2"/>
</dbReference>
<dbReference type="Pfam" id="PF13023">
    <property type="entry name" value="HD_3"/>
    <property type="match status" value="1"/>
</dbReference>
<proteinExistence type="predicted"/>
<evidence type="ECO:0000313" key="4">
    <source>
        <dbReference type="EMBL" id="SCD19864.1"/>
    </source>
</evidence>
<evidence type="ECO:0000259" key="3">
    <source>
        <dbReference type="Pfam" id="PF13023"/>
    </source>
</evidence>
<dbReference type="InterPro" id="IPR006674">
    <property type="entry name" value="HD_domain"/>
</dbReference>
<evidence type="ECO:0000256" key="1">
    <source>
        <dbReference type="ARBA" id="ARBA00022723"/>
    </source>
</evidence>
<dbReference type="EMBL" id="LT605205">
    <property type="protein sequence ID" value="SCD19864.1"/>
    <property type="molecule type" value="Genomic_DNA"/>
</dbReference>
<name>A0A1R3T8F1_9BACT</name>
<dbReference type="PANTHER" id="PTHR11845">
    <property type="entry name" value="5'-DEOXYNUCLEOTIDASE HDDC2"/>
    <property type="match status" value="1"/>
</dbReference>
<protein>
    <submittedName>
        <fullName evidence="4">Putative HD superfamily hydrolase</fullName>
    </submittedName>
</protein>
<keyword evidence="5" id="KW-1185">Reference proteome</keyword>
<dbReference type="STRING" id="1642647.PSM36_1039"/>
<dbReference type="KEGG" id="psac:PSM36_1039"/>
<dbReference type="Gene3D" id="1.10.3210.10">
    <property type="entry name" value="Hypothetical protein af1432"/>
    <property type="match status" value="1"/>
</dbReference>
<dbReference type="SUPFAM" id="SSF109604">
    <property type="entry name" value="HD-domain/PDEase-like"/>
    <property type="match status" value="1"/>
</dbReference>
<evidence type="ECO:0000256" key="2">
    <source>
        <dbReference type="ARBA" id="ARBA00022801"/>
    </source>
</evidence>
<evidence type="ECO:0000313" key="5">
    <source>
        <dbReference type="Proteomes" id="UP000187464"/>
    </source>
</evidence>
<sequence>MEERLQQQINFILETDKLKNVIRRNFLSDDSRRENTAEHSWHSILLAQIFFEYAENKSELDLLHIIKMITVHDLVEIYAGDTFIFDETGYEDKFERENAAAKKLFSLLPGNQAEEYYALWLEFEREETPDAIYACSIDKIMPVMLNTYSKGTSWREANITSEQVFRTLKVLEKGPTTVWNLLHQLVKISEKKQNLM</sequence>
<accession>A0A1R3T8F1</accession>
<keyword evidence="2 4" id="KW-0378">Hydrolase</keyword>
<keyword evidence="1" id="KW-0479">Metal-binding</keyword>